<evidence type="ECO:0000259" key="1">
    <source>
        <dbReference type="Pfam" id="PF00248"/>
    </source>
</evidence>
<dbReference type="Proteomes" id="UP001279734">
    <property type="component" value="Unassembled WGS sequence"/>
</dbReference>
<dbReference type="InterPro" id="IPR023210">
    <property type="entry name" value="NADP_OxRdtase_dom"/>
</dbReference>
<name>A0AAD3XTS2_NEPGR</name>
<protein>
    <recommendedName>
        <fullName evidence="1">NADP-dependent oxidoreductase domain-containing protein</fullName>
    </recommendedName>
</protein>
<gene>
    <name evidence="2" type="ORF">Nepgr_017846</name>
</gene>
<dbReference type="EMBL" id="BSYO01000016">
    <property type="protein sequence ID" value="GMH16005.1"/>
    <property type="molecule type" value="Genomic_DNA"/>
</dbReference>
<organism evidence="2 3">
    <name type="scientific">Nepenthes gracilis</name>
    <name type="common">Slender pitcher plant</name>
    <dbReference type="NCBI Taxonomy" id="150966"/>
    <lineage>
        <taxon>Eukaryota</taxon>
        <taxon>Viridiplantae</taxon>
        <taxon>Streptophyta</taxon>
        <taxon>Embryophyta</taxon>
        <taxon>Tracheophyta</taxon>
        <taxon>Spermatophyta</taxon>
        <taxon>Magnoliopsida</taxon>
        <taxon>eudicotyledons</taxon>
        <taxon>Gunneridae</taxon>
        <taxon>Pentapetalae</taxon>
        <taxon>Caryophyllales</taxon>
        <taxon>Nepenthaceae</taxon>
        <taxon>Nepenthes</taxon>
    </lineage>
</organism>
<dbReference type="PROSITE" id="PS00062">
    <property type="entry name" value="ALDOKETO_REDUCTASE_2"/>
    <property type="match status" value="1"/>
</dbReference>
<dbReference type="Gene3D" id="3.20.20.100">
    <property type="entry name" value="NADP-dependent oxidoreductase domain"/>
    <property type="match status" value="1"/>
</dbReference>
<dbReference type="InterPro" id="IPR036812">
    <property type="entry name" value="NAD(P)_OxRdtase_dom_sf"/>
</dbReference>
<keyword evidence="3" id="KW-1185">Reference proteome</keyword>
<proteinExistence type="predicted"/>
<feature type="domain" description="NADP-dependent oxidoreductase" evidence="1">
    <location>
        <begin position="17"/>
        <end position="72"/>
    </location>
</feature>
<sequence length="428" mass="48539">MKKDSTTFELENFLPADIPSTWKTMTAIYASGRAKVIGVSNFSMRKLEDLLAIAGIPPTINQVQCHPSWQQSKLHVFQSFVFIRAKEGSANVAYLEDMYENKREHKKVQVRWFLMLTVQTFHVDINVVRVTERIRNFGEQQCFLKVHSGAEYGKKIAYEPLCQDIKYYMSTRRLFTLKNVEFSKSWEGRVLMVDQELEFFVPRQVTSEVTLWIRITCLRNIRGAGKKFNMMIGKIGMEAATLRNGFRFWVGYSDKLDVKGPRRPTLHRVSNGLIDHMRVYIPGETLFLNDSSGLMNLQEGARCKAENPIGESTPPLAKRPGGRRSYVGHGTPDALALKNFAAKLALVLDGNRWEIDVKGSFFGSQVGIMAAINVLQLLSSGESSVGFLFCLVAIGIFKKPLTLSSFPPHFLILFPFVYTILRRFTGLV</sequence>
<dbReference type="Pfam" id="PF00248">
    <property type="entry name" value="Aldo_ket_red"/>
    <property type="match status" value="1"/>
</dbReference>
<comment type="caution">
    <text evidence="2">The sequence shown here is derived from an EMBL/GenBank/DDBJ whole genome shotgun (WGS) entry which is preliminary data.</text>
</comment>
<reference evidence="2" key="1">
    <citation type="submission" date="2023-05" db="EMBL/GenBank/DDBJ databases">
        <title>Nepenthes gracilis genome sequencing.</title>
        <authorList>
            <person name="Fukushima K."/>
        </authorList>
    </citation>
    <scope>NUCLEOTIDE SEQUENCE</scope>
    <source>
        <strain evidence="2">SING2019-196</strain>
    </source>
</reference>
<dbReference type="InterPro" id="IPR020471">
    <property type="entry name" value="AKR"/>
</dbReference>
<evidence type="ECO:0000313" key="2">
    <source>
        <dbReference type="EMBL" id="GMH16005.1"/>
    </source>
</evidence>
<dbReference type="InterPro" id="IPR018170">
    <property type="entry name" value="Aldo/ket_reductase_CS"/>
</dbReference>
<accession>A0AAD3XTS2</accession>
<evidence type="ECO:0000313" key="3">
    <source>
        <dbReference type="Proteomes" id="UP001279734"/>
    </source>
</evidence>
<dbReference type="GO" id="GO:0016491">
    <property type="term" value="F:oxidoreductase activity"/>
    <property type="evidence" value="ECO:0007669"/>
    <property type="project" value="InterPro"/>
</dbReference>
<dbReference type="SUPFAM" id="SSF51430">
    <property type="entry name" value="NAD(P)-linked oxidoreductase"/>
    <property type="match status" value="1"/>
</dbReference>
<dbReference type="PRINTS" id="PR00069">
    <property type="entry name" value="ALDKETRDTASE"/>
</dbReference>
<dbReference type="PANTHER" id="PTHR11732">
    <property type="entry name" value="ALDO/KETO REDUCTASE"/>
    <property type="match status" value="1"/>
</dbReference>
<dbReference type="AlphaFoldDB" id="A0AAD3XTS2"/>